<keyword evidence="5 7" id="KW-1133">Transmembrane helix</keyword>
<dbReference type="RefSeq" id="WP_263077331.1">
    <property type="nucleotide sequence ID" value="NZ_CP089977.1"/>
</dbReference>
<evidence type="ECO:0000256" key="4">
    <source>
        <dbReference type="ARBA" id="ARBA00022692"/>
    </source>
</evidence>
<dbReference type="Proteomes" id="UP001063782">
    <property type="component" value="Chromosome"/>
</dbReference>
<evidence type="ECO:0000256" key="7">
    <source>
        <dbReference type="SAM" id="Phobius"/>
    </source>
</evidence>
<gene>
    <name evidence="8" type="ORF">LU297_05005</name>
</gene>
<evidence type="ECO:0000256" key="1">
    <source>
        <dbReference type="ARBA" id="ARBA00004651"/>
    </source>
</evidence>
<dbReference type="InterPro" id="IPR007341">
    <property type="entry name" value="Transgly_assoc"/>
</dbReference>
<proteinExistence type="inferred from homology"/>
<sequence>MKPGNDSMGWIFTIILGIVGAYIGSLLAGLVGANATAGFAYWVFSVIGAMIVLVIYGFLTNKK</sequence>
<evidence type="ECO:0000256" key="5">
    <source>
        <dbReference type="ARBA" id="ARBA00022989"/>
    </source>
</evidence>
<name>A0ABY6F6U4_9GAMM</name>
<keyword evidence="4 7" id="KW-0812">Transmembrane</keyword>
<comment type="similarity">
    <text evidence="2">Belongs to the UPF0410 family.</text>
</comment>
<dbReference type="Pfam" id="PF04226">
    <property type="entry name" value="Transgly_assoc"/>
    <property type="match status" value="1"/>
</dbReference>
<dbReference type="EMBL" id="CP089977">
    <property type="protein sequence ID" value="UXZ05812.1"/>
    <property type="molecule type" value="Genomic_DNA"/>
</dbReference>
<evidence type="ECO:0000256" key="3">
    <source>
        <dbReference type="ARBA" id="ARBA00022475"/>
    </source>
</evidence>
<protein>
    <submittedName>
        <fullName evidence="8">GlsB/YeaQ/YmgE family stress response membrane protein</fullName>
    </submittedName>
</protein>
<feature type="transmembrane region" description="Helical" evidence="7">
    <location>
        <begin position="12"/>
        <end position="33"/>
    </location>
</feature>
<reference evidence="8" key="1">
    <citation type="submission" date="2021-12" db="EMBL/GenBank/DDBJ databases">
        <title>taxonomy of Moraxella sp. ZY201224.</title>
        <authorList>
            <person name="Li F."/>
        </authorList>
    </citation>
    <scope>NUCLEOTIDE SEQUENCE</scope>
    <source>
        <strain evidence="8">ZY201224</strain>
    </source>
</reference>
<accession>A0ABY6F6U4</accession>
<keyword evidence="3" id="KW-1003">Cell membrane</keyword>
<keyword evidence="6 7" id="KW-0472">Membrane</keyword>
<evidence type="ECO:0000313" key="9">
    <source>
        <dbReference type="Proteomes" id="UP001063782"/>
    </source>
</evidence>
<evidence type="ECO:0000256" key="6">
    <source>
        <dbReference type="ARBA" id="ARBA00023136"/>
    </source>
</evidence>
<comment type="subcellular location">
    <subcellularLocation>
        <location evidence="1">Cell membrane</location>
        <topology evidence="1">Multi-pass membrane protein</topology>
    </subcellularLocation>
</comment>
<keyword evidence="9" id="KW-1185">Reference proteome</keyword>
<evidence type="ECO:0000256" key="2">
    <source>
        <dbReference type="ARBA" id="ARBA00011006"/>
    </source>
</evidence>
<evidence type="ECO:0000313" key="8">
    <source>
        <dbReference type="EMBL" id="UXZ05812.1"/>
    </source>
</evidence>
<dbReference type="PANTHER" id="PTHR33884">
    <property type="entry name" value="UPF0410 PROTEIN YMGE"/>
    <property type="match status" value="1"/>
</dbReference>
<organism evidence="8 9">
    <name type="scientific">Moraxella nasicaprae</name>
    <dbReference type="NCBI Taxonomy" id="2904122"/>
    <lineage>
        <taxon>Bacteria</taxon>
        <taxon>Pseudomonadati</taxon>
        <taxon>Pseudomonadota</taxon>
        <taxon>Gammaproteobacteria</taxon>
        <taxon>Moraxellales</taxon>
        <taxon>Moraxellaceae</taxon>
        <taxon>Moraxella</taxon>
    </lineage>
</organism>
<dbReference type="PANTHER" id="PTHR33884:SF3">
    <property type="entry name" value="UPF0410 PROTEIN YMGE"/>
    <property type="match status" value="1"/>
</dbReference>
<feature type="transmembrane region" description="Helical" evidence="7">
    <location>
        <begin position="39"/>
        <end position="59"/>
    </location>
</feature>